<feature type="transmembrane region" description="Helical" evidence="10">
    <location>
        <begin position="47"/>
        <end position="67"/>
    </location>
</feature>
<comment type="caution">
    <text evidence="11">The sequence shown here is derived from an EMBL/GenBank/DDBJ whole genome shotgun (WGS) entry which is preliminary data.</text>
</comment>
<evidence type="ECO:0000313" key="12">
    <source>
        <dbReference type="Proteomes" id="UP000234323"/>
    </source>
</evidence>
<keyword evidence="12" id="KW-1185">Reference proteome</keyword>
<keyword evidence="7 10" id="KW-0496">Mitochondrion</keyword>
<sequence>MLTEAKEELHKYEKQVEKEYTELSKSIMMRYHEEQVWSDKIRSASTYGTIALMTLNIILFICVQTIFEPRKRQKLAEKFEELLIKKLDKNEETGIFQQLYHKYERMDEKISKLLTDNNLYPIKKHNESI</sequence>
<evidence type="ECO:0000256" key="8">
    <source>
        <dbReference type="ARBA" id="ARBA00023136"/>
    </source>
</evidence>
<evidence type="ECO:0000256" key="1">
    <source>
        <dbReference type="ARBA" id="ARBA00007472"/>
    </source>
</evidence>
<keyword evidence="5 10" id="KW-1133">Transmembrane helix</keyword>
<dbReference type="EMBL" id="LLXI01000922">
    <property type="protein sequence ID" value="PKY50812.1"/>
    <property type="molecule type" value="Genomic_DNA"/>
</dbReference>
<evidence type="ECO:0000256" key="3">
    <source>
        <dbReference type="ARBA" id="ARBA00022792"/>
    </source>
</evidence>
<evidence type="ECO:0000256" key="9">
    <source>
        <dbReference type="ARBA" id="ARBA00024807"/>
    </source>
</evidence>
<evidence type="ECO:0000256" key="7">
    <source>
        <dbReference type="ARBA" id="ARBA00023128"/>
    </source>
</evidence>
<reference evidence="11 12" key="1">
    <citation type="submission" date="2015-10" db="EMBL/GenBank/DDBJ databases">
        <title>Genome analyses suggest a sexual origin of heterokaryosis in a supposedly ancient asexual fungus.</title>
        <authorList>
            <person name="Ropars J."/>
            <person name="Sedzielewska K."/>
            <person name="Noel J."/>
            <person name="Charron P."/>
            <person name="Farinelli L."/>
            <person name="Marton T."/>
            <person name="Kruger M."/>
            <person name="Pelin A."/>
            <person name="Brachmann A."/>
            <person name="Corradi N."/>
        </authorList>
    </citation>
    <scope>NUCLEOTIDE SEQUENCE [LARGE SCALE GENOMIC DNA]</scope>
    <source>
        <strain evidence="11 12">A4</strain>
    </source>
</reference>
<keyword evidence="8 10" id="KW-0472">Membrane</keyword>
<proteinExistence type="inferred from homology"/>
<dbReference type="Pfam" id="PF05546">
    <property type="entry name" value="She9_MDM33"/>
    <property type="match status" value="1"/>
</dbReference>
<organism evidence="11 12">
    <name type="scientific">Rhizophagus irregularis</name>
    <dbReference type="NCBI Taxonomy" id="588596"/>
    <lineage>
        <taxon>Eukaryota</taxon>
        <taxon>Fungi</taxon>
        <taxon>Fungi incertae sedis</taxon>
        <taxon>Mucoromycota</taxon>
        <taxon>Glomeromycotina</taxon>
        <taxon>Glomeromycetes</taxon>
        <taxon>Glomerales</taxon>
        <taxon>Glomeraceae</taxon>
        <taxon>Rhizophagus</taxon>
    </lineage>
</organism>
<feature type="non-terminal residue" evidence="11">
    <location>
        <position position="129"/>
    </location>
</feature>
<dbReference type="Proteomes" id="UP000234323">
    <property type="component" value="Unassembled WGS sequence"/>
</dbReference>
<keyword evidence="3 10" id="KW-0999">Mitochondrion inner membrane</keyword>
<comment type="subcellular location">
    <subcellularLocation>
        <location evidence="10">Mitochondrion inner membrane</location>
        <topology evidence="10">Multi-pass membrane protein</topology>
    </subcellularLocation>
</comment>
<evidence type="ECO:0000256" key="10">
    <source>
        <dbReference type="RuleBase" id="RU364128"/>
    </source>
</evidence>
<evidence type="ECO:0000256" key="6">
    <source>
        <dbReference type="ARBA" id="ARBA00023054"/>
    </source>
</evidence>
<keyword evidence="6" id="KW-0175">Coiled coil</keyword>
<dbReference type="VEuPathDB" id="FungiDB:RhiirA1_316349"/>
<name>A0A2I1GVZ9_9GLOM</name>
<dbReference type="VEuPathDB" id="FungiDB:RhiirFUN_015987"/>
<dbReference type="PANTHER" id="PTHR31961">
    <property type="entry name" value="SENSITIVE TO HIGH EXPRESSION PROTEIN 9, MITOCHONDRIAL"/>
    <property type="match status" value="1"/>
</dbReference>
<evidence type="ECO:0000313" key="11">
    <source>
        <dbReference type="EMBL" id="PKY50812.1"/>
    </source>
</evidence>
<dbReference type="VEuPathDB" id="FungiDB:FUN_010703"/>
<dbReference type="InterPro" id="IPR008839">
    <property type="entry name" value="MDM33_fungi"/>
</dbReference>
<comment type="caution">
    <text evidence="10">Lacks conserved residue(s) required for the propagation of feature annotation.</text>
</comment>
<keyword evidence="2 10" id="KW-0812">Transmembrane</keyword>
<evidence type="ECO:0000256" key="4">
    <source>
        <dbReference type="ARBA" id="ARBA00022946"/>
    </source>
</evidence>
<gene>
    <name evidence="11" type="ORF">RhiirA4_406886</name>
</gene>
<dbReference type="GO" id="GO:0007007">
    <property type="term" value="P:inner mitochondrial membrane organization"/>
    <property type="evidence" value="ECO:0007669"/>
    <property type="project" value="TreeGrafter"/>
</dbReference>
<dbReference type="PANTHER" id="PTHR31961:SF3">
    <property type="entry name" value="SENSITIVE TO HIGH EXPRESSION PROTEIN 9, MITOCHONDRIAL"/>
    <property type="match status" value="1"/>
</dbReference>
<evidence type="ECO:0000256" key="2">
    <source>
        <dbReference type="ARBA" id="ARBA00022692"/>
    </source>
</evidence>
<keyword evidence="4 10" id="KW-0809">Transit peptide</keyword>
<dbReference type="AlphaFoldDB" id="A0A2I1GVZ9"/>
<protein>
    <recommendedName>
        <fullName evidence="10">Sensitive to high expression protein 9, mitochondrial</fullName>
    </recommendedName>
</protein>
<dbReference type="OrthoDB" id="5595506at2759"/>
<comment type="subunit">
    <text evidence="10">Homooligomer.</text>
</comment>
<comment type="similarity">
    <text evidence="1 10">Belongs to the SHE9 family.</text>
</comment>
<evidence type="ECO:0000256" key="5">
    <source>
        <dbReference type="ARBA" id="ARBA00022989"/>
    </source>
</evidence>
<accession>A0A2I1GVZ9</accession>
<dbReference type="GO" id="GO:0005743">
    <property type="term" value="C:mitochondrial inner membrane"/>
    <property type="evidence" value="ECO:0007669"/>
    <property type="project" value="UniProtKB-SubCell"/>
</dbReference>
<comment type="function">
    <text evidence="9">Required for the maintenance of the structure of the mitochondrial inner membrane. Involved in mitochondrial morphology. Causes growth arrest when highly overexpressed.</text>
</comment>